<evidence type="ECO:0000256" key="8">
    <source>
        <dbReference type="PROSITE-ProRule" id="PRU00261"/>
    </source>
</evidence>
<proteinExistence type="predicted"/>
<keyword evidence="3" id="KW-0479">Metal-binding</keyword>
<evidence type="ECO:0000256" key="4">
    <source>
        <dbReference type="ARBA" id="ARBA00022729"/>
    </source>
</evidence>
<comment type="caution">
    <text evidence="8">Lacks conserved residue(s) required for the propagation of feature annotation.</text>
</comment>
<evidence type="ECO:0000313" key="11">
    <source>
        <dbReference type="EMBL" id="ELQ66203.1"/>
    </source>
</evidence>
<dbReference type="InterPro" id="IPR036861">
    <property type="entry name" value="Endochitinase-like_sf"/>
</dbReference>
<evidence type="ECO:0000256" key="9">
    <source>
        <dbReference type="SAM" id="MobiDB-lite"/>
    </source>
</evidence>
<feature type="region of interest" description="Disordered" evidence="9">
    <location>
        <begin position="174"/>
        <end position="200"/>
    </location>
</feature>
<keyword evidence="6" id="KW-0119">Carbohydrate metabolism</keyword>
<dbReference type="AlphaFoldDB" id="L7JDM0"/>
<dbReference type="SUPFAM" id="SSF57016">
    <property type="entry name" value="Plant lectins/antimicrobial peptides"/>
    <property type="match status" value="1"/>
</dbReference>
<keyword evidence="7" id="KW-0170">Cobalt</keyword>
<dbReference type="GO" id="GO:0008061">
    <property type="term" value="F:chitin binding"/>
    <property type="evidence" value="ECO:0007669"/>
    <property type="project" value="UniProtKB-UniRule"/>
</dbReference>
<evidence type="ECO:0000256" key="3">
    <source>
        <dbReference type="ARBA" id="ARBA00022723"/>
    </source>
</evidence>
<name>L7JDM0_PYRO1</name>
<reference evidence="11" key="1">
    <citation type="journal article" date="2012" name="PLoS Genet.">
        <title>Comparative analysis of the genomes of two field isolates of the rice blast fungus Magnaporthe oryzae.</title>
        <authorList>
            <person name="Xue M."/>
            <person name="Yang J."/>
            <person name="Li Z."/>
            <person name="Hu S."/>
            <person name="Yao N."/>
            <person name="Dean R.A."/>
            <person name="Zhao W."/>
            <person name="Shen M."/>
            <person name="Zhang H."/>
            <person name="Li C."/>
            <person name="Liu L."/>
            <person name="Cao L."/>
            <person name="Xu X."/>
            <person name="Xing Y."/>
            <person name="Hsiang T."/>
            <person name="Zhang Z."/>
            <person name="Xu J.R."/>
            <person name="Peng Y.L."/>
        </authorList>
    </citation>
    <scope>NUCLEOTIDE SEQUENCE [LARGE SCALE GENOMIC DNA]</scope>
    <source>
        <strain evidence="11">P131</strain>
    </source>
</reference>
<keyword evidence="2 8" id="KW-0147">Chitin-binding</keyword>
<dbReference type="PROSITE" id="PS50941">
    <property type="entry name" value="CHIT_BIND_I_2"/>
    <property type="match status" value="1"/>
</dbReference>
<accession>L7JDM0</accession>
<dbReference type="CDD" id="cd11618">
    <property type="entry name" value="ChtBD1_1"/>
    <property type="match status" value="1"/>
</dbReference>
<gene>
    <name evidence="11" type="ORF">OOW_P131scaffold00417g6</name>
</gene>
<evidence type="ECO:0000256" key="1">
    <source>
        <dbReference type="ARBA" id="ARBA00001941"/>
    </source>
</evidence>
<feature type="disulfide bond" evidence="8">
    <location>
        <begin position="138"/>
        <end position="152"/>
    </location>
</feature>
<dbReference type="Gene3D" id="3.30.60.10">
    <property type="entry name" value="Endochitinase-like"/>
    <property type="match status" value="1"/>
</dbReference>
<dbReference type="GO" id="GO:0046872">
    <property type="term" value="F:metal ion binding"/>
    <property type="evidence" value="ECO:0007669"/>
    <property type="project" value="UniProtKB-KW"/>
</dbReference>
<dbReference type="EMBL" id="JH795317">
    <property type="protein sequence ID" value="ELQ66203.1"/>
    <property type="molecule type" value="Genomic_DNA"/>
</dbReference>
<evidence type="ECO:0000256" key="5">
    <source>
        <dbReference type="ARBA" id="ARBA00022801"/>
    </source>
</evidence>
<dbReference type="PANTHER" id="PTHR46471">
    <property type="entry name" value="CHITIN DEACETYLASE"/>
    <property type="match status" value="1"/>
</dbReference>
<keyword evidence="5" id="KW-0378">Hydrolase</keyword>
<feature type="domain" description="Chitin-binding type-1" evidence="10">
    <location>
        <begin position="119"/>
        <end position="165"/>
    </location>
</feature>
<evidence type="ECO:0000256" key="7">
    <source>
        <dbReference type="ARBA" id="ARBA00023285"/>
    </source>
</evidence>
<evidence type="ECO:0000256" key="6">
    <source>
        <dbReference type="ARBA" id="ARBA00023277"/>
    </source>
</evidence>
<keyword evidence="8" id="KW-1015">Disulfide bond</keyword>
<protein>
    <recommendedName>
        <fullName evidence="10">Chitin-binding type-1 domain-containing protein</fullName>
    </recommendedName>
</protein>
<dbReference type="PANTHER" id="PTHR46471:SF2">
    <property type="entry name" value="CHITIN DEACETYLASE-RELATED"/>
    <property type="match status" value="1"/>
</dbReference>
<organism>
    <name type="scientific">Pyricularia oryzae (strain P131)</name>
    <name type="common">Rice blast fungus</name>
    <name type="synonym">Magnaporthe oryzae</name>
    <dbReference type="NCBI Taxonomy" id="1143193"/>
    <lineage>
        <taxon>Eukaryota</taxon>
        <taxon>Fungi</taxon>
        <taxon>Dikarya</taxon>
        <taxon>Ascomycota</taxon>
        <taxon>Pezizomycotina</taxon>
        <taxon>Sordariomycetes</taxon>
        <taxon>Sordariomycetidae</taxon>
        <taxon>Magnaporthales</taxon>
        <taxon>Pyriculariaceae</taxon>
        <taxon>Pyricularia</taxon>
    </lineage>
</organism>
<evidence type="ECO:0000256" key="2">
    <source>
        <dbReference type="ARBA" id="ARBA00022669"/>
    </source>
</evidence>
<comment type="cofactor">
    <cofactor evidence="1">
        <name>Co(2+)</name>
        <dbReference type="ChEBI" id="CHEBI:48828"/>
    </cofactor>
</comment>
<dbReference type="InterPro" id="IPR001002">
    <property type="entry name" value="Chitin-bd_1"/>
</dbReference>
<evidence type="ECO:0000259" key="10">
    <source>
        <dbReference type="PROSITE" id="PS50941"/>
    </source>
</evidence>
<keyword evidence="4" id="KW-0732">Signal</keyword>
<sequence>MNPVRAARASEPRDTNRQWGIVIRLPACAEKGPWAFEICIAVGVGRSIIDIGSRPPSLSLEQHTSTHSLLQQNNQTTKTPYHFSLPLFFYQQPQAQPKMFRTIVLLTLTGLAAAAISVDGSCGGANNATCQGSEFGDCCSMYGYCGKTTPYCGQGCNTKFGTCGGPGATNGTALPSAEAPAKSTADARRSNRPVVVRRSL</sequence>
<dbReference type="GO" id="GO:0016787">
    <property type="term" value="F:hydrolase activity"/>
    <property type="evidence" value="ECO:0007669"/>
    <property type="project" value="UniProtKB-KW"/>
</dbReference>